<feature type="domain" description="C2" evidence="1">
    <location>
        <begin position="1"/>
        <end position="105"/>
    </location>
</feature>
<sequence>MHLSILEGRNLRSYMMRNVLDPYVVLTCGSFKHMTSIKRHTLNPLWNEHLIFPLHEKEVFKSEAKPETIKLVVYNHDTLSLGECIGEGEIDLSAHRDGTKAKIWVSLTQKKKLNMEMLGSAVHKMAMGDPLEPQICVELQWIDTRLPTSVHVQVDADGAGAPPRVLNRKFCDKRLCYGIQHDEILEGRIFNATDM</sequence>
<protein>
    <recommendedName>
        <fullName evidence="1">C2 domain-containing protein</fullName>
    </recommendedName>
</protein>
<dbReference type="AlphaFoldDB" id="A0A067BCL2"/>
<proteinExistence type="predicted"/>
<dbReference type="PANTHER" id="PTHR47042:SF4">
    <property type="entry name" value="OS02G0313700 PROTEIN"/>
    <property type="match status" value="1"/>
</dbReference>
<dbReference type="OrthoDB" id="73919at2759"/>
<dbReference type="GeneID" id="24139895"/>
<dbReference type="Gene3D" id="2.60.40.150">
    <property type="entry name" value="C2 domain"/>
    <property type="match status" value="1"/>
</dbReference>
<dbReference type="InterPro" id="IPR035892">
    <property type="entry name" value="C2_domain_sf"/>
</dbReference>
<dbReference type="PANTHER" id="PTHR47042">
    <property type="entry name" value="C2 DOMAIN-CONTAINING PROTEIN-LIKE"/>
    <property type="match status" value="1"/>
</dbReference>
<dbReference type="CDD" id="cd00030">
    <property type="entry name" value="C2"/>
    <property type="match status" value="1"/>
</dbReference>
<evidence type="ECO:0000313" key="3">
    <source>
        <dbReference type="Proteomes" id="UP000030745"/>
    </source>
</evidence>
<evidence type="ECO:0000259" key="1">
    <source>
        <dbReference type="PROSITE" id="PS50004"/>
    </source>
</evidence>
<dbReference type="SMART" id="SM00239">
    <property type="entry name" value="C2"/>
    <property type="match status" value="1"/>
</dbReference>
<accession>A0A067BCL2</accession>
<dbReference type="PROSITE" id="PS50004">
    <property type="entry name" value="C2"/>
    <property type="match status" value="1"/>
</dbReference>
<organism evidence="2 3">
    <name type="scientific">Saprolegnia parasitica (strain CBS 223.65)</name>
    <dbReference type="NCBI Taxonomy" id="695850"/>
    <lineage>
        <taxon>Eukaryota</taxon>
        <taxon>Sar</taxon>
        <taxon>Stramenopiles</taxon>
        <taxon>Oomycota</taxon>
        <taxon>Saprolegniomycetes</taxon>
        <taxon>Saprolegniales</taxon>
        <taxon>Saprolegniaceae</taxon>
        <taxon>Saprolegnia</taxon>
    </lineage>
</organism>
<evidence type="ECO:0000313" key="2">
    <source>
        <dbReference type="EMBL" id="KDO16094.1"/>
    </source>
</evidence>
<keyword evidence="3" id="KW-1185">Reference proteome</keyword>
<reference evidence="2 3" key="1">
    <citation type="journal article" date="2013" name="PLoS Genet.">
        <title>Distinctive expansion of potential virulence genes in the genome of the oomycete fish pathogen Saprolegnia parasitica.</title>
        <authorList>
            <person name="Jiang R.H."/>
            <person name="de Bruijn I."/>
            <person name="Haas B.J."/>
            <person name="Belmonte R."/>
            <person name="Lobach L."/>
            <person name="Christie J."/>
            <person name="van den Ackerveken G."/>
            <person name="Bottin A."/>
            <person name="Bulone V."/>
            <person name="Diaz-Moreno S.M."/>
            <person name="Dumas B."/>
            <person name="Fan L."/>
            <person name="Gaulin E."/>
            <person name="Govers F."/>
            <person name="Grenville-Briggs L.J."/>
            <person name="Horner N.R."/>
            <person name="Levin J.Z."/>
            <person name="Mammella M."/>
            <person name="Meijer H.J."/>
            <person name="Morris P."/>
            <person name="Nusbaum C."/>
            <person name="Oome S."/>
            <person name="Phillips A.J."/>
            <person name="van Rooyen D."/>
            <person name="Rzeszutek E."/>
            <person name="Saraiva M."/>
            <person name="Secombes C.J."/>
            <person name="Seidl M.F."/>
            <person name="Snel B."/>
            <person name="Stassen J.H."/>
            <person name="Sykes S."/>
            <person name="Tripathy S."/>
            <person name="van den Berg H."/>
            <person name="Vega-Arreguin J.C."/>
            <person name="Wawra S."/>
            <person name="Young S.K."/>
            <person name="Zeng Q."/>
            <person name="Dieguez-Uribeondo J."/>
            <person name="Russ C."/>
            <person name="Tyler B.M."/>
            <person name="van West P."/>
        </authorList>
    </citation>
    <scope>NUCLEOTIDE SEQUENCE [LARGE SCALE GENOMIC DNA]</scope>
    <source>
        <strain evidence="2 3">CBS 223.65</strain>
    </source>
</reference>
<dbReference type="SUPFAM" id="SSF49562">
    <property type="entry name" value="C2 domain (Calcium/lipid-binding domain, CaLB)"/>
    <property type="match status" value="1"/>
</dbReference>
<dbReference type="RefSeq" id="XP_012213197.1">
    <property type="nucleotide sequence ID" value="XM_012357807.1"/>
</dbReference>
<dbReference type="EMBL" id="KK584340">
    <property type="protein sequence ID" value="KDO16094.1"/>
    <property type="molecule type" value="Genomic_DNA"/>
</dbReference>
<name>A0A067BCL2_SAPPC</name>
<dbReference type="KEGG" id="spar:SPRG_18370"/>
<dbReference type="Pfam" id="PF00168">
    <property type="entry name" value="C2"/>
    <property type="match status" value="1"/>
</dbReference>
<gene>
    <name evidence="2" type="ORF">SPRG_18370</name>
</gene>
<dbReference type="InterPro" id="IPR052847">
    <property type="entry name" value="Ext_Synaptotagmin/KAHRP-like"/>
</dbReference>
<dbReference type="VEuPathDB" id="FungiDB:SPRG_18370"/>
<dbReference type="Proteomes" id="UP000030745">
    <property type="component" value="Unassembled WGS sequence"/>
</dbReference>
<dbReference type="InterPro" id="IPR000008">
    <property type="entry name" value="C2_dom"/>
</dbReference>